<feature type="compositionally biased region" description="Basic and acidic residues" evidence="1">
    <location>
        <begin position="83"/>
        <end position="97"/>
    </location>
</feature>
<feature type="region of interest" description="Disordered" evidence="1">
    <location>
        <begin position="25"/>
        <end position="156"/>
    </location>
</feature>
<evidence type="ECO:0000256" key="1">
    <source>
        <dbReference type="SAM" id="MobiDB-lite"/>
    </source>
</evidence>
<feature type="compositionally biased region" description="Basic and acidic residues" evidence="1">
    <location>
        <begin position="25"/>
        <end position="35"/>
    </location>
</feature>
<feature type="region of interest" description="Disordered" evidence="1">
    <location>
        <begin position="484"/>
        <end position="512"/>
    </location>
</feature>
<sequence>MKPSPALRQQSHTKIRSEIQRMKNEHNIKQAEPKLSKVMSSLHISNKDVENKDPTETRRKPPSQPGVSFLPVLAKSLNLRSTSEFKESYSKWEEKPLAGKAKKKSCTRPVPFNFSQPKSTKRADGNREPLTAPQSRTRANHPEPSASKTIPNKHRDVLKSGCSSVKGLCKSNEKAAVNTAHLSGKPSPKLKTSAPLYDALFTSGNKVKQNVSIPPARTPLHPRVGSDLPGGKDPLKTTLPDQIALLTTQASRLKPLNDKSENFQPDPAASMSILKNKGPQRVLIMKSQQKDSPITGPMRSVPFSPDPSALQSILQNKGVTAVGALQRNSVCPPGRNTSIWSAQRVPVKKSCSKSTSRSGAAQRVHNIGHHPMSSMKCHPSPYDTLGQKSYKSNIHSQVQGVVQRLFDDPEDEQGSAETALNPRITEQTPVPASSDKPPSEEKSERCESDTDEDEEHKAFLQAPPRESVIFFSTGKKLIRAPRFETQEGSDQQDPVSSEQNKFATAHVGPSEPAHHIHPAVQHLHKDVITRKPCSLNPVAAMLRKRLPRLEELLIEEEVASYTSVSVPADSGSAPRQPRCRDPLASVLHFEDSTRFVPIGFELLSGPSSVHLFTPEEMICSARTL</sequence>
<evidence type="ECO:0000313" key="3">
    <source>
        <dbReference type="Ensembl" id="ENSFHEP00000003531.1"/>
    </source>
</evidence>
<keyword evidence="4" id="KW-1185">Reference proteome</keyword>
<accession>A0A147A0U3</accession>
<proteinExistence type="predicted"/>
<dbReference type="Proteomes" id="UP000265000">
    <property type="component" value="Unplaced"/>
</dbReference>
<dbReference type="AlphaFoldDB" id="A0A147A0U3"/>
<feature type="compositionally biased region" description="Basic and acidic residues" evidence="1">
    <location>
        <begin position="437"/>
        <end position="448"/>
    </location>
</feature>
<evidence type="ECO:0000313" key="4">
    <source>
        <dbReference type="Proteomes" id="UP000265000"/>
    </source>
</evidence>
<feature type="region of interest" description="Disordered" evidence="1">
    <location>
        <begin position="249"/>
        <end position="272"/>
    </location>
</feature>
<dbReference type="GeneTree" id="ENSGT00530000068920"/>
<dbReference type="STRING" id="8078.ENSFHEP00000023420"/>
<evidence type="ECO:0000313" key="2">
    <source>
        <dbReference type="EMBL" id="JAR71835.1"/>
    </source>
</evidence>
<protein>
    <submittedName>
        <fullName evidence="3">Uncharacterized LOC105931811</fullName>
    </submittedName>
</protein>
<reference evidence="3" key="2">
    <citation type="submission" date="2025-05" db="UniProtKB">
        <authorList>
            <consortium name="Ensembl"/>
        </authorList>
    </citation>
    <scope>IDENTIFICATION</scope>
</reference>
<feature type="compositionally biased region" description="Polar residues" evidence="1">
    <location>
        <begin position="486"/>
        <end position="502"/>
    </location>
</feature>
<feature type="compositionally biased region" description="Basic and acidic residues" evidence="1">
    <location>
        <begin position="45"/>
        <end position="59"/>
    </location>
</feature>
<reference evidence="2" key="1">
    <citation type="submission" date="2015-01" db="EMBL/GenBank/DDBJ databases">
        <title>EvidentialGene: Evidence-directed Construction of Complete mRNA Transcriptomes without Genomes.</title>
        <authorList>
            <person name="Gilbert D.G."/>
        </authorList>
    </citation>
    <scope>NUCLEOTIDE SEQUENCE</scope>
</reference>
<dbReference type="EMBL" id="GCES01014488">
    <property type="protein sequence ID" value="JAR71835.1"/>
    <property type="molecule type" value="Transcribed_RNA"/>
</dbReference>
<organism evidence="2">
    <name type="scientific">Fundulus heteroclitus</name>
    <name type="common">Killifish</name>
    <name type="synonym">Mummichog</name>
    <dbReference type="NCBI Taxonomy" id="8078"/>
    <lineage>
        <taxon>Eukaryota</taxon>
        <taxon>Metazoa</taxon>
        <taxon>Chordata</taxon>
        <taxon>Craniata</taxon>
        <taxon>Vertebrata</taxon>
        <taxon>Euteleostomi</taxon>
        <taxon>Actinopterygii</taxon>
        <taxon>Neopterygii</taxon>
        <taxon>Teleostei</taxon>
        <taxon>Neoteleostei</taxon>
        <taxon>Acanthomorphata</taxon>
        <taxon>Ovalentaria</taxon>
        <taxon>Atherinomorphae</taxon>
        <taxon>Cyprinodontiformes</taxon>
        <taxon>Fundulidae</taxon>
        <taxon>Fundulus</taxon>
    </lineage>
</organism>
<dbReference type="Ensembl" id="ENSFHET00000010393.1">
    <property type="protein sequence ID" value="ENSFHEP00000003531.1"/>
    <property type="gene ID" value="ENSFHEG00000004418.1"/>
</dbReference>
<feature type="region of interest" description="Disordered" evidence="1">
    <location>
        <begin position="335"/>
        <end position="388"/>
    </location>
</feature>
<feature type="region of interest" description="Disordered" evidence="1">
    <location>
        <begin position="210"/>
        <end position="237"/>
    </location>
</feature>
<name>A0A147A0U3_FUNHE</name>
<dbReference type="Ensembl" id="ENSFHET00000010386.1">
    <property type="protein sequence ID" value="ENSFHEP00000023420.1"/>
    <property type="gene ID" value="ENSFHEG00000004418.1"/>
</dbReference>
<feature type="region of interest" description="Disordered" evidence="1">
    <location>
        <begin position="409"/>
        <end position="464"/>
    </location>
</feature>